<accession>A0A7X0VG28</accession>
<gene>
    <name evidence="2" type="ORF">H7C19_10990</name>
</gene>
<dbReference type="Gene3D" id="3.20.20.150">
    <property type="entry name" value="Divalent-metal-dependent TIM barrel enzymes"/>
    <property type="match status" value="1"/>
</dbReference>
<name>A0A7X0VG28_9BACL</name>
<evidence type="ECO:0000259" key="1">
    <source>
        <dbReference type="Pfam" id="PF01261"/>
    </source>
</evidence>
<dbReference type="InterPro" id="IPR036237">
    <property type="entry name" value="Xyl_isomerase-like_sf"/>
</dbReference>
<dbReference type="EMBL" id="JACJVP010000018">
    <property type="protein sequence ID" value="MBB6671214.1"/>
    <property type="molecule type" value="Genomic_DNA"/>
</dbReference>
<comment type="caution">
    <text evidence="2">The sequence shown here is derived from an EMBL/GenBank/DDBJ whole genome shotgun (WGS) entry which is preliminary data.</text>
</comment>
<protein>
    <submittedName>
        <fullName evidence="2">Sugar phosphate isomerase/epimerase</fullName>
    </submittedName>
</protein>
<evidence type="ECO:0000313" key="3">
    <source>
        <dbReference type="Proteomes" id="UP000547209"/>
    </source>
</evidence>
<dbReference type="InterPro" id="IPR013022">
    <property type="entry name" value="Xyl_isomerase-like_TIM-brl"/>
</dbReference>
<dbReference type="InterPro" id="IPR050312">
    <property type="entry name" value="IolE/XylAMocC-like"/>
</dbReference>
<dbReference type="PANTHER" id="PTHR12110:SF21">
    <property type="entry name" value="XYLOSE ISOMERASE-LIKE TIM BARREL DOMAIN-CONTAINING PROTEIN"/>
    <property type="match status" value="1"/>
</dbReference>
<dbReference type="SUPFAM" id="SSF51658">
    <property type="entry name" value="Xylose isomerase-like"/>
    <property type="match status" value="1"/>
</dbReference>
<keyword evidence="3" id="KW-1185">Reference proteome</keyword>
<sequence>MKYAAFSGALMAYSIQEAMATAARLGFDGIEIACREPHLSPDTSRRRVDEMRTVADGLGLDIPVLAGYMGNFSEASDRECEAAYEAFCAMLEHADRLRADALRLFPGGPNAFLAHDYHYEKAAFWLRRCAAEAARSGKRILLEIHNNSLVETPDSALRLLGLVNDDTVGLIHDAGNMYIVGTGFGRESVARLGKHLRHVHVKDEKRIGASGEPGTFKNRTARGEEHFLQCRLGEGDVDHRELFAALQAADYRGWLTLECFAPWPPEEQLAHDLAVAKAWWRDGEEHRDD</sequence>
<dbReference type="AlphaFoldDB" id="A0A7X0VG28"/>
<evidence type="ECO:0000313" key="2">
    <source>
        <dbReference type="EMBL" id="MBB6671214.1"/>
    </source>
</evidence>
<dbReference type="Pfam" id="PF01261">
    <property type="entry name" value="AP_endonuc_2"/>
    <property type="match status" value="1"/>
</dbReference>
<dbReference type="GO" id="GO:0016853">
    <property type="term" value="F:isomerase activity"/>
    <property type="evidence" value="ECO:0007669"/>
    <property type="project" value="UniProtKB-KW"/>
</dbReference>
<dbReference type="Proteomes" id="UP000547209">
    <property type="component" value="Unassembled WGS sequence"/>
</dbReference>
<proteinExistence type="predicted"/>
<keyword evidence="2" id="KW-0413">Isomerase</keyword>
<dbReference type="PANTHER" id="PTHR12110">
    <property type="entry name" value="HYDROXYPYRUVATE ISOMERASE"/>
    <property type="match status" value="1"/>
</dbReference>
<reference evidence="2 3" key="1">
    <citation type="submission" date="2020-08" db="EMBL/GenBank/DDBJ databases">
        <title>Cohnella phylogeny.</title>
        <authorList>
            <person name="Dunlap C."/>
        </authorList>
    </citation>
    <scope>NUCLEOTIDE SEQUENCE [LARGE SCALE GENOMIC DNA]</scope>
    <source>
        <strain evidence="2 3">DSM 28246</strain>
    </source>
</reference>
<organism evidence="2 3">
    <name type="scientific">Cohnella nanjingensis</name>
    <dbReference type="NCBI Taxonomy" id="1387779"/>
    <lineage>
        <taxon>Bacteria</taxon>
        <taxon>Bacillati</taxon>
        <taxon>Bacillota</taxon>
        <taxon>Bacilli</taxon>
        <taxon>Bacillales</taxon>
        <taxon>Paenibacillaceae</taxon>
        <taxon>Cohnella</taxon>
    </lineage>
</organism>
<feature type="domain" description="Xylose isomerase-like TIM barrel" evidence="1">
    <location>
        <begin position="20"/>
        <end position="277"/>
    </location>
</feature>